<dbReference type="InterPro" id="IPR036380">
    <property type="entry name" value="Isochorismatase-like_sf"/>
</dbReference>
<dbReference type="AlphaFoldDB" id="A0A4Q9GLQ1"/>
<dbReference type="Gene3D" id="3.40.50.850">
    <property type="entry name" value="Isochorismatase-like"/>
    <property type="match status" value="1"/>
</dbReference>
<accession>A0A4Q9GLQ1</accession>
<comment type="caution">
    <text evidence="3">The sequence shown here is derived from an EMBL/GenBank/DDBJ whole genome shotgun (WGS) entry which is preliminary data.</text>
</comment>
<dbReference type="CDD" id="cd01015">
    <property type="entry name" value="CSHase"/>
    <property type="match status" value="1"/>
</dbReference>
<dbReference type="SUPFAM" id="SSF52499">
    <property type="entry name" value="Isochorismatase-like hydrolases"/>
    <property type="match status" value="1"/>
</dbReference>
<dbReference type="GO" id="GO:0016787">
    <property type="term" value="F:hydrolase activity"/>
    <property type="evidence" value="ECO:0007669"/>
    <property type="project" value="UniProtKB-KW"/>
</dbReference>
<sequence>MIDFMKGYTTEGSPLYAEGVVSAVAEAETFLATVRELGLPVIHTNIRYFAQDCADGGVWVKKSTVMTAMADGNPLAEFCDEVAPRPGELVMTKQYASSFFGTSLASTLHASGVDTIVLLGCSTSGCIRATAVDGVQHGFRTIVVRECVGDRHVAPHEANLFDIHSKYGDVVSKFEAIEALRAAAANSKNGTP</sequence>
<dbReference type="OrthoDB" id="7500697at2"/>
<feature type="domain" description="Isochorismatase-like" evidence="2">
    <location>
        <begin position="1"/>
        <end position="172"/>
    </location>
</feature>
<evidence type="ECO:0000256" key="1">
    <source>
        <dbReference type="ARBA" id="ARBA00022801"/>
    </source>
</evidence>
<dbReference type="Pfam" id="PF00857">
    <property type="entry name" value="Isochorismatase"/>
    <property type="match status" value="1"/>
</dbReference>
<proteinExistence type="predicted"/>
<evidence type="ECO:0000313" key="3">
    <source>
        <dbReference type="EMBL" id="TBN53995.1"/>
    </source>
</evidence>
<dbReference type="PANTHER" id="PTHR43540">
    <property type="entry name" value="PEROXYUREIDOACRYLATE/UREIDOACRYLATE AMIDOHYDROLASE-RELATED"/>
    <property type="match status" value="1"/>
</dbReference>
<dbReference type="InterPro" id="IPR000868">
    <property type="entry name" value="Isochorismatase-like_dom"/>
</dbReference>
<keyword evidence="1" id="KW-0378">Hydrolase</keyword>
<organism evidence="3 4">
    <name type="scientific">Hansschlegelia quercus</name>
    <dbReference type="NCBI Taxonomy" id="2528245"/>
    <lineage>
        <taxon>Bacteria</taxon>
        <taxon>Pseudomonadati</taxon>
        <taxon>Pseudomonadota</taxon>
        <taxon>Alphaproteobacteria</taxon>
        <taxon>Hyphomicrobiales</taxon>
        <taxon>Methylopilaceae</taxon>
        <taxon>Hansschlegelia</taxon>
    </lineage>
</organism>
<keyword evidence="4" id="KW-1185">Reference proteome</keyword>
<dbReference type="PANTHER" id="PTHR43540:SF1">
    <property type="entry name" value="ISOCHORISMATASE HYDROLASE"/>
    <property type="match status" value="1"/>
</dbReference>
<protein>
    <submittedName>
        <fullName evidence="3">Isochorismatase family protein</fullName>
    </submittedName>
</protein>
<dbReference type="InterPro" id="IPR050272">
    <property type="entry name" value="Isochorismatase-like_hydrls"/>
</dbReference>
<name>A0A4Q9GLQ1_9HYPH</name>
<evidence type="ECO:0000313" key="4">
    <source>
        <dbReference type="Proteomes" id="UP000291613"/>
    </source>
</evidence>
<evidence type="ECO:0000259" key="2">
    <source>
        <dbReference type="Pfam" id="PF00857"/>
    </source>
</evidence>
<dbReference type="Proteomes" id="UP000291613">
    <property type="component" value="Unassembled WGS sequence"/>
</dbReference>
<reference evidence="3 4" key="1">
    <citation type="submission" date="2019-02" db="EMBL/GenBank/DDBJ databases">
        <title>Hansschlegelia quercus sp. nov., a novel methylotrophic bacterium from buds of oak (Quercus robur L.).</title>
        <authorList>
            <person name="Agafonova N.V."/>
            <person name="Kaparullina E.N."/>
            <person name="Grouzdev D.S."/>
            <person name="Doronina N.V."/>
        </authorList>
    </citation>
    <scope>NUCLEOTIDE SEQUENCE [LARGE SCALE GENOMIC DNA]</scope>
    <source>
        <strain evidence="3 4">Dub</strain>
    </source>
</reference>
<dbReference type="EMBL" id="SIUB01000003">
    <property type="protein sequence ID" value="TBN53995.1"/>
    <property type="molecule type" value="Genomic_DNA"/>
</dbReference>
<gene>
    <name evidence="3" type="ORF">EYR15_07195</name>
</gene>